<dbReference type="KEGG" id="acu:Atc_1870"/>
<dbReference type="OrthoDB" id="9157600at2"/>
<sequence length="289" mass="32138">MRGFLILWFPFLLSTAGLLFSPIAEGADGNRTISVPMLGSTLTVQTRNRFAGAISSITWNGQSFIDSRDHGRELQSDVVFDHYGVCYNPTEAGSQANGAGDRSSSALRAIRVRGNQLWSVTQLAFWLQPGQSSYPNVCGRLTDLHRAVNRAALSRVILHKHLTVGLPGFPNVLRESLTFDVPAPYQSATFEVLTGYMPPAFSEVFAFHPRSLRWIAVQGRRSEQPYPVIRSTADHRYAMGIYTPGLPQVGWPHAGYGSRDFPGVVKWNCVYRYRSVAARPYHFLAFSVI</sequence>
<dbReference type="STRING" id="990288.Atc_1870"/>
<dbReference type="EMBL" id="CP002573">
    <property type="protein sequence ID" value="AEK58518.1"/>
    <property type="molecule type" value="Genomic_DNA"/>
</dbReference>
<accession>F9ZPS9</accession>
<protein>
    <submittedName>
        <fullName evidence="1">Uncharacterized protein</fullName>
    </submittedName>
</protein>
<proteinExistence type="predicted"/>
<reference evidence="1 2" key="1">
    <citation type="journal article" date="2011" name="J. Genet. Genomics">
        <title>Unraveling the Acidithiobacillus caldus complete genome and its central metabolisms for carbon assimilation.</title>
        <authorList>
            <person name="You X.Y."/>
            <person name="Guo X."/>
            <person name="Zheng H.J."/>
            <person name="Zhang M.J."/>
            <person name="Liu L.J."/>
            <person name="Zhu Y.Q."/>
            <person name="Zhu B."/>
            <person name="Wang S.Y."/>
            <person name="Zhao G.P."/>
            <person name="Poetsch A."/>
            <person name="Jiang C.Y."/>
            <person name="Liu S.J."/>
        </authorList>
    </citation>
    <scope>NUCLEOTIDE SEQUENCE [LARGE SCALE GENOMIC DNA]</scope>
    <source>
        <strain evidence="1 2">SM-1</strain>
    </source>
</reference>
<keyword evidence="2" id="KW-1185">Reference proteome</keyword>
<name>F9ZPS9_ACICS</name>
<dbReference type="Proteomes" id="UP000006135">
    <property type="component" value="Chromosome"/>
</dbReference>
<evidence type="ECO:0000313" key="2">
    <source>
        <dbReference type="Proteomes" id="UP000006135"/>
    </source>
</evidence>
<dbReference type="RefSeq" id="WP_014003095.1">
    <property type="nucleotide sequence ID" value="NC_015850.1"/>
</dbReference>
<gene>
    <name evidence="1" type="ordered locus">Atc_1870</name>
</gene>
<evidence type="ECO:0000313" key="1">
    <source>
        <dbReference type="EMBL" id="AEK58518.1"/>
    </source>
</evidence>
<dbReference type="HOGENOM" id="CLU_930338_0_0_6"/>
<dbReference type="GeneID" id="92931811"/>
<organism evidence="1 2">
    <name type="scientific">Acidithiobacillus caldus (strain SM-1)</name>
    <dbReference type="NCBI Taxonomy" id="990288"/>
    <lineage>
        <taxon>Bacteria</taxon>
        <taxon>Pseudomonadati</taxon>
        <taxon>Pseudomonadota</taxon>
        <taxon>Acidithiobacillia</taxon>
        <taxon>Acidithiobacillales</taxon>
        <taxon>Acidithiobacillaceae</taxon>
        <taxon>Acidithiobacillus</taxon>
    </lineage>
</organism>
<dbReference type="AlphaFoldDB" id="F9ZPS9"/>